<evidence type="ECO:0000256" key="2">
    <source>
        <dbReference type="SAM" id="Phobius"/>
    </source>
</evidence>
<evidence type="ECO:0000256" key="1">
    <source>
        <dbReference type="SAM" id="MobiDB-lite"/>
    </source>
</evidence>
<evidence type="ECO:0000259" key="3">
    <source>
        <dbReference type="PROSITE" id="PS50181"/>
    </source>
</evidence>
<feature type="transmembrane region" description="Helical" evidence="2">
    <location>
        <begin position="662"/>
        <end position="683"/>
    </location>
</feature>
<dbReference type="InterPro" id="IPR001810">
    <property type="entry name" value="F-box_dom"/>
</dbReference>
<organism evidence="4">
    <name type="scientific">Percolomonas cosmopolitus</name>
    <dbReference type="NCBI Taxonomy" id="63605"/>
    <lineage>
        <taxon>Eukaryota</taxon>
        <taxon>Discoba</taxon>
        <taxon>Heterolobosea</taxon>
        <taxon>Tetramitia</taxon>
        <taxon>Eutetramitia</taxon>
        <taxon>Percolomonadidae</taxon>
        <taxon>Percolomonas</taxon>
    </lineage>
</organism>
<feature type="region of interest" description="Disordered" evidence="1">
    <location>
        <begin position="112"/>
        <end position="150"/>
    </location>
</feature>
<accession>A0A7S1KMT3</accession>
<keyword evidence="2" id="KW-0812">Transmembrane</keyword>
<reference evidence="4" key="1">
    <citation type="submission" date="2021-01" db="EMBL/GenBank/DDBJ databases">
        <authorList>
            <person name="Corre E."/>
            <person name="Pelletier E."/>
            <person name="Niang G."/>
            <person name="Scheremetjew M."/>
            <person name="Finn R."/>
            <person name="Kale V."/>
            <person name="Holt S."/>
            <person name="Cochrane G."/>
            <person name="Meng A."/>
            <person name="Brown T."/>
            <person name="Cohen L."/>
        </authorList>
    </citation>
    <scope>NUCLEOTIDE SEQUENCE</scope>
    <source>
        <strain evidence="4">WS</strain>
    </source>
</reference>
<keyword evidence="2" id="KW-1133">Transmembrane helix</keyword>
<dbReference type="PROSITE" id="PS50181">
    <property type="entry name" value="FBOX"/>
    <property type="match status" value="1"/>
</dbReference>
<keyword evidence="2" id="KW-0472">Membrane</keyword>
<dbReference type="InterPro" id="IPR036047">
    <property type="entry name" value="F-box-like_dom_sf"/>
</dbReference>
<gene>
    <name evidence="4" type="ORF">PCOS0759_LOCUS2258</name>
</gene>
<proteinExistence type="predicted"/>
<protein>
    <recommendedName>
        <fullName evidence="3">F-box domain-containing protein</fullName>
    </recommendedName>
</protein>
<evidence type="ECO:0000313" key="4">
    <source>
        <dbReference type="EMBL" id="CAD9079026.1"/>
    </source>
</evidence>
<name>A0A7S1KMT3_9EUKA</name>
<feature type="compositionally biased region" description="Low complexity" evidence="1">
    <location>
        <begin position="119"/>
        <end position="129"/>
    </location>
</feature>
<dbReference type="AlphaFoldDB" id="A0A7S1KMT3"/>
<feature type="domain" description="F-box" evidence="3">
    <location>
        <begin position="9"/>
        <end position="33"/>
    </location>
</feature>
<dbReference type="SUPFAM" id="SSF81383">
    <property type="entry name" value="F-box domain"/>
    <property type="match status" value="1"/>
</dbReference>
<feature type="transmembrane region" description="Helical" evidence="2">
    <location>
        <begin position="598"/>
        <end position="617"/>
    </location>
</feature>
<sequence length="734" mass="84646">MIPLASSPPSNASSLPYELILHIFSYLEPYDLFYVFERSEWMIKEMRQIPAHTQPPHVLKSMHHFVRLYSSGFSQHYEGMSQSFWLEHVMGNVVWDEKFKSSRGLLWNHVETTNDGHASTQSTSSSPGSRIRKPNLPPLHVPSQSDSSPSNAEFWRDFVRRVHQHMDLRGEISRFYRSQYDEAVKVSGGNLVDRSTKKNPMLKFSFTKFFGGTHHAENGHSSIKLNGAQEEALPPPPPSIISPTEHVNALQTAVAEHWLRFLQGRDIFYLWNQYAFPLLYNDLIMHDSSQRLDSKLFAPFLQLTNSHPHPQSTPKYHYSIRYVTLRCSLKRCDKRPNDSRFSVQFTYYHNVSDLTIGAEMQEDQVRRFFGSKMVDEANGSGPGHLPFVKFAPVQVFGHLKVHLSQSGFLLMSAWIDILDMQFLEDSESYIATDFVNFEYEGRDAALRNIVASPTASLTPQYTFDKHLVSFAQHLVIGHRYILMLRDLFSPYGYPTNISRGSYTRIQGFFQEGNGDEFMKIRLIPLRDDYIHQLSQRFHIDISRCETSINPLVFVQAPLHNDRLLLKNGDLIDVIAKSSARKHTLLNTQNVTLLRPSSLFSYSYTNMISTSASLLIMYTCAKSLYHRGGALFGMRPSVHVRSSSKDAQTWFQVAASFILHPPIYFYALQLAALNLFSNSLHTFWGLLRCWLPIVPGSIATAVFSFESYSLFGRWKRWFQQKRMLRKHQRRVEEVR</sequence>
<feature type="transmembrane region" description="Helical" evidence="2">
    <location>
        <begin position="689"/>
        <end position="710"/>
    </location>
</feature>
<dbReference type="CDD" id="cd09917">
    <property type="entry name" value="F-box_SF"/>
    <property type="match status" value="1"/>
</dbReference>
<dbReference type="EMBL" id="HBGD01002729">
    <property type="protein sequence ID" value="CAD9079026.1"/>
    <property type="molecule type" value="Transcribed_RNA"/>
</dbReference>